<dbReference type="GO" id="GO:0046872">
    <property type="term" value="F:metal ion binding"/>
    <property type="evidence" value="ECO:0007669"/>
    <property type="project" value="UniProtKB-KW"/>
</dbReference>
<keyword evidence="4" id="KW-0862">Zinc</keyword>
<dbReference type="PROSITE" id="PS50305">
    <property type="entry name" value="SIRTUIN"/>
    <property type="match status" value="1"/>
</dbReference>
<feature type="non-terminal residue" evidence="9">
    <location>
        <position position="272"/>
    </location>
</feature>
<keyword evidence="3" id="KW-0479">Metal-binding</keyword>
<dbReference type="STRING" id="42249.A0A317SZ35"/>
<dbReference type="InterPro" id="IPR050134">
    <property type="entry name" value="NAD-dep_sirtuin_deacylases"/>
</dbReference>
<dbReference type="Pfam" id="PF02146">
    <property type="entry name" value="SIR2"/>
    <property type="match status" value="1"/>
</dbReference>
<accession>A0A317SZ35</accession>
<dbReference type="InterPro" id="IPR003000">
    <property type="entry name" value="Sirtuin"/>
</dbReference>
<comment type="caution">
    <text evidence="9">The sequence shown here is derived from an EMBL/GenBank/DDBJ whole genome shotgun (WGS) entry which is preliminary data.</text>
</comment>
<dbReference type="InterPro" id="IPR026590">
    <property type="entry name" value="Ssirtuin_cat_dom"/>
</dbReference>
<protein>
    <submittedName>
        <fullName evidence="9">DHS-like NAD/FAD-binding domain-containing protein</fullName>
    </submittedName>
</protein>
<gene>
    <name evidence="9" type="ORF">C7212DRAFT_37075</name>
</gene>
<evidence type="ECO:0000313" key="9">
    <source>
        <dbReference type="EMBL" id="PWW78707.1"/>
    </source>
</evidence>
<reference evidence="9 10" key="1">
    <citation type="submission" date="2018-03" db="EMBL/GenBank/DDBJ databases">
        <title>Genomes of Pezizomycetes fungi and the evolution of truffles.</title>
        <authorList>
            <person name="Murat C."/>
            <person name="Payen T."/>
            <person name="Noel B."/>
            <person name="Kuo A."/>
            <person name="Martin F.M."/>
        </authorList>
    </citation>
    <scope>NUCLEOTIDE SEQUENCE [LARGE SCALE GENOMIC DNA]</scope>
    <source>
        <strain evidence="9">091103-1</strain>
    </source>
</reference>
<feature type="region of interest" description="Disordered" evidence="7">
    <location>
        <begin position="214"/>
        <end position="245"/>
    </location>
</feature>
<dbReference type="SUPFAM" id="SSF52467">
    <property type="entry name" value="DHS-like NAD/FAD-binding domain"/>
    <property type="match status" value="1"/>
</dbReference>
<dbReference type="GO" id="GO:0070403">
    <property type="term" value="F:NAD+ binding"/>
    <property type="evidence" value="ECO:0007669"/>
    <property type="project" value="InterPro"/>
</dbReference>
<keyword evidence="5" id="KW-0520">NAD</keyword>
<dbReference type="PANTHER" id="PTHR11085:SF6">
    <property type="entry name" value="NAD-DEPENDENT PROTEIN DEACETYLASE SIRTUIN-2"/>
    <property type="match status" value="1"/>
</dbReference>
<feature type="domain" description="Deacetylase sirtuin-type" evidence="8">
    <location>
        <begin position="1"/>
        <end position="205"/>
    </location>
</feature>
<organism evidence="9 10">
    <name type="scientific">Tuber magnatum</name>
    <name type="common">white Piedmont truffle</name>
    <dbReference type="NCBI Taxonomy" id="42249"/>
    <lineage>
        <taxon>Eukaryota</taxon>
        <taxon>Fungi</taxon>
        <taxon>Dikarya</taxon>
        <taxon>Ascomycota</taxon>
        <taxon>Pezizomycotina</taxon>
        <taxon>Pezizomycetes</taxon>
        <taxon>Pezizales</taxon>
        <taxon>Tuberaceae</taxon>
        <taxon>Tuber</taxon>
    </lineage>
</organism>
<dbReference type="EMBL" id="PYWC01000013">
    <property type="protein sequence ID" value="PWW78707.1"/>
    <property type="molecule type" value="Genomic_DNA"/>
</dbReference>
<evidence type="ECO:0000256" key="7">
    <source>
        <dbReference type="SAM" id="MobiDB-lite"/>
    </source>
</evidence>
<sequence>GAGTCTSAGILDFRTPGTGLYSNHQTLNLPHPETVFDMNLCRTNPQPSYTLAKSLNPGQFTQTITHAFISPTAKKDLLQKCFTQNIDTLERAAGVPPEKLVEAHGSCETCTGLVKPNIVFFGESLPSEFHMGLRMVEEADLVIIMGSSLSVYPFAALPGRAREGAVRVLMNNERAGGIGGRADDVLLLGGCDRGVGRLAEELGWTEELEEVWRSVGGGTDKEAEAEAESSESAEPVESMNEKVGRLTEEVERSLSVVDGWKENVVRDLSTQE</sequence>
<evidence type="ECO:0000256" key="4">
    <source>
        <dbReference type="ARBA" id="ARBA00022833"/>
    </source>
</evidence>
<evidence type="ECO:0000259" key="8">
    <source>
        <dbReference type="PROSITE" id="PS50305"/>
    </source>
</evidence>
<evidence type="ECO:0000256" key="2">
    <source>
        <dbReference type="ARBA" id="ARBA00022679"/>
    </source>
</evidence>
<feature type="non-terminal residue" evidence="9">
    <location>
        <position position="1"/>
    </location>
</feature>
<dbReference type="InterPro" id="IPR029035">
    <property type="entry name" value="DHS-like_NAD/FAD-binding_dom"/>
</dbReference>
<comment type="caution">
    <text evidence="6">Lacks conserved residue(s) required for the propagation of feature annotation.</text>
</comment>
<keyword evidence="2" id="KW-0808">Transferase</keyword>
<dbReference type="Proteomes" id="UP000246991">
    <property type="component" value="Unassembled WGS sequence"/>
</dbReference>
<evidence type="ECO:0000256" key="5">
    <source>
        <dbReference type="ARBA" id="ARBA00023027"/>
    </source>
</evidence>
<dbReference type="Gene3D" id="3.40.50.1220">
    <property type="entry name" value="TPP-binding domain"/>
    <property type="match status" value="2"/>
</dbReference>
<dbReference type="PANTHER" id="PTHR11085">
    <property type="entry name" value="NAD-DEPENDENT PROTEIN DEACYLASE SIRTUIN-5, MITOCHONDRIAL-RELATED"/>
    <property type="match status" value="1"/>
</dbReference>
<dbReference type="GO" id="GO:0005634">
    <property type="term" value="C:nucleus"/>
    <property type="evidence" value="ECO:0007669"/>
    <property type="project" value="TreeGrafter"/>
</dbReference>
<proteinExistence type="inferred from homology"/>
<keyword evidence="10" id="KW-1185">Reference proteome</keyword>
<dbReference type="GO" id="GO:0017136">
    <property type="term" value="F:histone deacetylase activity, NAD-dependent"/>
    <property type="evidence" value="ECO:0007669"/>
    <property type="project" value="TreeGrafter"/>
</dbReference>
<dbReference type="OrthoDB" id="420264at2759"/>
<evidence type="ECO:0000256" key="6">
    <source>
        <dbReference type="PROSITE-ProRule" id="PRU00236"/>
    </source>
</evidence>
<comment type="similarity">
    <text evidence="1">Belongs to the sirtuin family. Class I subfamily.</text>
</comment>
<name>A0A317SZ35_9PEZI</name>
<evidence type="ECO:0000313" key="10">
    <source>
        <dbReference type="Proteomes" id="UP000246991"/>
    </source>
</evidence>
<dbReference type="AlphaFoldDB" id="A0A317SZ35"/>
<evidence type="ECO:0000256" key="3">
    <source>
        <dbReference type="ARBA" id="ARBA00022723"/>
    </source>
</evidence>
<evidence type="ECO:0000256" key="1">
    <source>
        <dbReference type="ARBA" id="ARBA00006924"/>
    </source>
</evidence>